<sequence length="304" mass="35367">MKRETSIKYPHSASLFQFCRKVLDQKFGGIRVIDQDVGQILGFDPADCSHWKKGKKNIRSIQAMKSIAKHLGVDEKLVVDVASGEMADWEAFQEYSGYGHFEIDPKLFDTAKKEFYRKHANTWTREKEQEFKNQFTIDEDRIDQVITRIHETIQFKEAPLYLPEIVSHFPSLTMKPFEATEEETELAKIRLTNLGDQTVIEYPMDVKMRPFIRFSIAKAMGQFFFDKEGITVTNDFGDHGREISEVQYNLFAAKLLTPAYLIKQEMNNIDIQKDIVSQLSEIFWVSKTFMNSRLKDILQGGRRI</sequence>
<reference evidence="3" key="1">
    <citation type="submission" date="2017-04" db="EMBL/GenBank/DDBJ databases">
        <authorList>
            <person name="Varghese N."/>
            <person name="Submissions S."/>
        </authorList>
    </citation>
    <scope>NUCLEOTIDE SEQUENCE [LARGE SCALE GENOMIC DNA]</scope>
    <source>
        <strain evidence="3">RKEM611</strain>
    </source>
</reference>
<evidence type="ECO:0000259" key="1">
    <source>
        <dbReference type="Pfam" id="PF06114"/>
    </source>
</evidence>
<dbReference type="Pfam" id="PF06114">
    <property type="entry name" value="Peptidase_M78"/>
    <property type="match status" value="1"/>
</dbReference>
<name>A0A1Y6BWP1_9BACT</name>
<dbReference type="AlphaFoldDB" id="A0A1Y6BWP1"/>
<evidence type="ECO:0000313" key="3">
    <source>
        <dbReference type="Proteomes" id="UP000192907"/>
    </source>
</evidence>
<evidence type="ECO:0000313" key="2">
    <source>
        <dbReference type="EMBL" id="SMF32609.1"/>
    </source>
</evidence>
<dbReference type="EMBL" id="FWZT01000010">
    <property type="protein sequence ID" value="SMF32609.1"/>
    <property type="molecule type" value="Genomic_DNA"/>
</dbReference>
<proteinExistence type="predicted"/>
<dbReference type="RefSeq" id="WP_132320714.1">
    <property type="nucleotide sequence ID" value="NZ_FWZT01000010.1"/>
</dbReference>
<dbReference type="Proteomes" id="UP000192907">
    <property type="component" value="Unassembled WGS sequence"/>
</dbReference>
<accession>A0A1Y6BWP1</accession>
<protein>
    <recommendedName>
        <fullName evidence="1">IrrE N-terminal-like domain-containing protein</fullName>
    </recommendedName>
</protein>
<feature type="domain" description="IrrE N-terminal-like" evidence="1">
    <location>
        <begin position="213"/>
        <end position="295"/>
    </location>
</feature>
<keyword evidence="3" id="KW-1185">Reference proteome</keyword>
<organism evidence="2 3">
    <name type="scientific">Pseudobacteriovorax antillogorgiicola</name>
    <dbReference type="NCBI Taxonomy" id="1513793"/>
    <lineage>
        <taxon>Bacteria</taxon>
        <taxon>Pseudomonadati</taxon>
        <taxon>Bdellovibrionota</taxon>
        <taxon>Oligoflexia</taxon>
        <taxon>Oligoflexales</taxon>
        <taxon>Pseudobacteriovoracaceae</taxon>
        <taxon>Pseudobacteriovorax</taxon>
    </lineage>
</organism>
<dbReference type="InterPro" id="IPR010359">
    <property type="entry name" value="IrrE_HExxH"/>
</dbReference>
<gene>
    <name evidence="2" type="ORF">SAMN06296036_11041</name>
</gene>